<dbReference type="EMBL" id="JASJQH010007128">
    <property type="protein sequence ID" value="KAK9717710.1"/>
    <property type="molecule type" value="Genomic_DNA"/>
</dbReference>
<evidence type="ECO:0000256" key="1">
    <source>
        <dbReference type="ARBA" id="ARBA00004141"/>
    </source>
</evidence>
<organism evidence="10 11">
    <name type="scientific">Basidiobolus ranarum</name>
    <dbReference type="NCBI Taxonomy" id="34480"/>
    <lineage>
        <taxon>Eukaryota</taxon>
        <taxon>Fungi</taxon>
        <taxon>Fungi incertae sedis</taxon>
        <taxon>Zoopagomycota</taxon>
        <taxon>Entomophthoromycotina</taxon>
        <taxon>Basidiobolomycetes</taxon>
        <taxon>Basidiobolales</taxon>
        <taxon>Basidiobolaceae</taxon>
        <taxon>Basidiobolus</taxon>
    </lineage>
</organism>
<dbReference type="InterPro" id="IPR005829">
    <property type="entry name" value="Sugar_transporter_CS"/>
</dbReference>
<dbReference type="PANTHER" id="PTHR48022">
    <property type="entry name" value="PLASTIDIC GLUCOSE TRANSPORTER 4"/>
    <property type="match status" value="1"/>
</dbReference>
<dbReference type="InterPro" id="IPR036259">
    <property type="entry name" value="MFS_trans_sf"/>
</dbReference>
<dbReference type="Pfam" id="PF00083">
    <property type="entry name" value="Sugar_tr"/>
    <property type="match status" value="1"/>
</dbReference>
<dbReference type="InterPro" id="IPR050360">
    <property type="entry name" value="MFS_Sugar_Transporters"/>
</dbReference>
<feature type="transmembrane region" description="Helical" evidence="8">
    <location>
        <begin position="196"/>
        <end position="216"/>
    </location>
</feature>
<protein>
    <recommendedName>
        <fullName evidence="9">Major facilitator superfamily (MFS) profile domain-containing protein</fullName>
    </recommendedName>
</protein>
<feature type="transmembrane region" description="Helical" evidence="8">
    <location>
        <begin position="457"/>
        <end position="476"/>
    </location>
</feature>
<evidence type="ECO:0000256" key="2">
    <source>
        <dbReference type="ARBA" id="ARBA00010992"/>
    </source>
</evidence>
<feature type="transmembrane region" description="Helical" evidence="8">
    <location>
        <begin position="132"/>
        <end position="153"/>
    </location>
</feature>
<dbReference type="Proteomes" id="UP001479436">
    <property type="component" value="Unassembled WGS sequence"/>
</dbReference>
<comment type="caution">
    <text evidence="10">The sequence shown here is derived from an EMBL/GenBank/DDBJ whole genome shotgun (WGS) entry which is preliminary data.</text>
</comment>
<evidence type="ECO:0000256" key="3">
    <source>
        <dbReference type="ARBA" id="ARBA00022448"/>
    </source>
</evidence>
<dbReference type="Gene3D" id="1.20.1250.20">
    <property type="entry name" value="MFS general substrate transporter like domains"/>
    <property type="match status" value="1"/>
</dbReference>
<feature type="transmembrane region" description="Helical" evidence="8">
    <location>
        <begin position="349"/>
        <end position="372"/>
    </location>
</feature>
<keyword evidence="11" id="KW-1185">Reference proteome</keyword>
<name>A0ABR2W345_9FUNG</name>
<dbReference type="NCBIfam" id="TIGR00879">
    <property type="entry name" value="SP"/>
    <property type="match status" value="1"/>
</dbReference>
<feature type="transmembrane region" description="Helical" evidence="8">
    <location>
        <begin position="284"/>
        <end position="305"/>
    </location>
</feature>
<evidence type="ECO:0000256" key="6">
    <source>
        <dbReference type="ARBA" id="ARBA00023136"/>
    </source>
</evidence>
<keyword evidence="5 8" id="KW-1133">Transmembrane helix</keyword>
<gene>
    <name evidence="10" type="ORF">K7432_006015</name>
</gene>
<accession>A0ABR2W345</accession>
<dbReference type="PANTHER" id="PTHR48022:SF2">
    <property type="entry name" value="PLASTIDIC GLUCOSE TRANSPORTER 4"/>
    <property type="match status" value="1"/>
</dbReference>
<feature type="transmembrane region" description="Helical" evidence="8">
    <location>
        <begin position="317"/>
        <end position="342"/>
    </location>
</feature>
<evidence type="ECO:0000259" key="9">
    <source>
        <dbReference type="PROSITE" id="PS50850"/>
    </source>
</evidence>
<dbReference type="PROSITE" id="PS50850">
    <property type="entry name" value="MFS"/>
    <property type="match status" value="1"/>
</dbReference>
<dbReference type="InterPro" id="IPR005828">
    <property type="entry name" value="MFS_sugar_transport-like"/>
</dbReference>
<reference evidence="10 11" key="1">
    <citation type="submission" date="2023-04" db="EMBL/GenBank/DDBJ databases">
        <title>Genome of Basidiobolus ranarum AG-B5.</title>
        <authorList>
            <person name="Stajich J.E."/>
            <person name="Carter-House D."/>
            <person name="Gryganskyi A."/>
        </authorList>
    </citation>
    <scope>NUCLEOTIDE SEQUENCE [LARGE SCALE GENOMIC DNA]</scope>
    <source>
        <strain evidence="10 11">AG-B5</strain>
    </source>
</reference>
<dbReference type="PRINTS" id="PR00171">
    <property type="entry name" value="SUGRTRNSPORT"/>
</dbReference>
<comment type="subcellular location">
    <subcellularLocation>
        <location evidence="1">Membrane</location>
        <topology evidence="1">Multi-pass membrane protein</topology>
    </subcellularLocation>
</comment>
<feature type="transmembrane region" description="Helical" evidence="8">
    <location>
        <begin position="32"/>
        <end position="59"/>
    </location>
</feature>
<evidence type="ECO:0000313" key="10">
    <source>
        <dbReference type="EMBL" id="KAK9717710.1"/>
    </source>
</evidence>
<evidence type="ECO:0000256" key="5">
    <source>
        <dbReference type="ARBA" id="ARBA00022989"/>
    </source>
</evidence>
<dbReference type="PROSITE" id="PS00217">
    <property type="entry name" value="SUGAR_TRANSPORT_2"/>
    <property type="match status" value="1"/>
</dbReference>
<dbReference type="InterPro" id="IPR003663">
    <property type="entry name" value="Sugar/inositol_transpt"/>
</dbReference>
<proteinExistence type="inferred from homology"/>
<keyword evidence="3 7" id="KW-0813">Transport</keyword>
<feature type="transmembrane region" description="Helical" evidence="8">
    <location>
        <begin position="392"/>
        <end position="416"/>
    </location>
</feature>
<dbReference type="SUPFAM" id="SSF103473">
    <property type="entry name" value="MFS general substrate transporter"/>
    <property type="match status" value="1"/>
</dbReference>
<feature type="transmembrane region" description="Helical" evidence="8">
    <location>
        <begin position="106"/>
        <end position="126"/>
    </location>
</feature>
<evidence type="ECO:0000313" key="11">
    <source>
        <dbReference type="Proteomes" id="UP001479436"/>
    </source>
</evidence>
<keyword evidence="6 8" id="KW-0472">Membrane</keyword>
<dbReference type="InterPro" id="IPR020846">
    <property type="entry name" value="MFS_dom"/>
</dbReference>
<comment type="similarity">
    <text evidence="2 7">Belongs to the major facilitator superfamily. Sugar transporter (TC 2.A.1.1) family.</text>
</comment>
<feature type="domain" description="Major facilitator superfamily (MFS) profile" evidence="9">
    <location>
        <begin position="37"/>
        <end position="481"/>
    </location>
</feature>
<sequence length="495" mass="54043">MASKFEPSFEDKSSFVGHLQEKQSLGVRESRVSLYMAATVAAAGGFVVGFDTGAISGIMALDSFVNRFLYVDAAYREGLLTALMLLTATVGGLMSGNICDWIGRKYTILLGALVFAIGALFQTIGYNFGLLIVGRLFVGFGEGFLTNAIPLYHSEIAPPDIRGRLISFFSAMCSIGTIVGYFVNFGTSYLTTSWGWRAPFLLEMLLCFVLSFTYFLPYSPRWLMSKGRTEEALQVLSKLHSAPTDSPNVVAEFRVIRDEIESERAFGKHTYAELFRGSNFKRTMLALFTGNGAAFSGTSAISYFAPQIFQQAGLSNTSVALATSGGSNIVSFAFNMFALLFIDKIGRRPAFVSGAFIMGAAMFVCGAIFQSYTIINAEGAVMGIDNTNARNAIIALVFIFQAAYAYSWGPVAYVYPAEVLNMRTRSKGLALAYGLNWAISIFMTFVMPIFMNSTVYGAYYFFGACCTILLAGACFLPETKGRTLEEIDRIFNPSQ</sequence>
<dbReference type="PROSITE" id="PS00216">
    <property type="entry name" value="SUGAR_TRANSPORT_1"/>
    <property type="match status" value="1"/>
</dbReference>
<feature type="transmembrane region" description="Helical" evidence="8">
    <location>
        <begin position="165"/>
        <end position="184"/>
    </location>
</feature>
<evidence type="ECO:0000256" key="4">
    <source>
        <dbReference type="ARBA" id="ARBA00022692"/>
    </source>
</evidence>
<keyword evidence="4 8" id="KW-0812">Transmembrane</keyword>
<feature type="transmembrane region" description="Helical" evidence="8">
    <location>
        <begin position="79"/>
        <end position="99"/>
    </location>
</feature>
<feature type="transmembrane region" description="Helical" evidence="8">
    <location>
        <begin position="428"/>
        <end position="451"/>
    </location>
</feature>
<evidence type="ECO:0000256" key="8">
    <source>
        <dbReference type="SAM" id="Phobius"/>
    </source>
</evidence>
<evidence type="ECO:0000256" key="7">
    <source>
        <dbReference type="RuleBase" id="RU003346"/>
    </source>
</evidence>